<evidence type="ECO:0000313" key="3">
    <source>
        <dbReference type="Proteomes" id="UP001152561"/>
    </source>
</evidence>
<dbReference type="AlphaFoldDB" id="A0A9Q1RN35"/>
<organism evidence="2 3">
    <name type="scientific">Anisodus acutangulus</name>
    <dbReference type="NCBI Taxonomy" id="402998"/>
    <lineage>
        <taxon>Eukaryota</taxon>
        <taxon>Viridiplantae</taxon>
        <taxon>Streptophyta</taxon>
        <taxon>Embryophyta</taxon>
        <taxon>Tracheophyta</taxon>
        <taxon>Spermatophyta</taxon>
        <taxon>Magnoliopsida</taxon>
        <taxon>eudicotyledons</taxon>
        <taxon>Gunneridae</taxon>
        <taxon>Pentapetalae</taxon>
        <taxon>asterids</taxon>
        <taxon>lamiids</taxon>
        <taxon>Solanales</taxon>
        <taxon>Solanaceae</taxon>
        <taxon>Solanoideae</taxon>
        <taxon>Hyoscyameae</taxon>
        <taxon>Anisodus</taxon>
    </lineage>
</organism>
<dbReference type="EMBL" id="JAJAGQ010000003">
    <property type="protein sequence ID" value="KAJ8568408.1"/>
    <property type="molecule type" value="Genomic_DNA"/>
</dbReference>
<gene>
    <name evidence="2" type="ORF">K7X08_027941</name>
</gene>
<proteinExistence type="predicted"/>
<dbReference type="InterPro" id="IPR040276">
    <property type="entry name" value="At4g26450-like"/>
</dbReference>
<dbReference type="PANTHER" id="PTHR36056:SF4">
    <property type="entry name" value="AP2_ERF DOMAIN-CONTAINING PROTEIN"/>
    <property type="match status" value="1"/>
</dbReference>
<comment type="caution">
    <text evidence="2">The sequence shown here is derived from an EMBL/GenBank/DDBJ whole genome shotgun (WGS) entry which is preliminary data.</text>
</comment>
<feature type="region of interest" description="Disordered" evidence="1">
    <location>
        <begin position="1"/>
        <end position="21"/>
    </location>
</feature>
<protein>
    <submittedName>
        <fullName evidence="2">Uncharacterized protein</fullName>
    </submittedName>
</protein>
<evidence type="ECO:0000313" key="2">
    <source>
        <dbReference type="EMBL" id="KAJ8568408.1"/>
    </source>
</evidence>
<reference evidence="3" key="1">
    <citation type="journal article" date="2023" name="Proc. Natl. Acad. Sci. U.S.A.">
        <title>Genomic and structural basis for evolution of tropane alkaloid biosynthesis.</title>
        <authorList>
            <person name="Wanga Y.-J."/>
            <person name="Taina T."/>
            <person name="Yua J.-Y."/>
            <person name="Lia J."/>
            <person name="Xua B."/>
            <person name="Chenc J."/>
            <person name="D'Auriad J.C."/>
            <person name="Huanga J.-P."/>
            <person name="Huanga S.-X."/>
        </authorList>
    </citation>
    <scope>NUCLEOTIDE SEQUENCE [LARGE SCALE GENOMIC DNA]</scope>
    <source>
        <strain evidence="3">cv. KIB-2019</strain>
    </source>
</reference>
<dbReference type="PANTHER" id="PTHR36056">
    <property type="entry name" value="PROTEIN, PUTATIVE-RELATED"/>
    <property type="match status" value="1"/>
</dbReference>
<dbReference type="OrthoDB" id="765741at2759"/>
<feature type="compositionally biased region" description="Basic and acidic residues" evidence="1">
    <location>
        <begin position="191"/>
        <end position="202"/>
    </location>
</feature>
<feature type="region of interest" description="Disordered" evidence="1">
    <location>
        <begin position="121"/>
        <end position="161"/>
    </location>
</feature>
<name>A0A9Q1RN35_9SOLA</name>
<feature type="region of interest" description="Disordered" evidence="1">
    <location>
        <begin position="173"/>
        <end position="258"/>
    </location>
</feature>
<keyword evidence="3" id="KW-1185">Reference proteome</keyword>
<evidence type="ECO:0000256" key="1">
    <source>
        <dbReference type="SAM" id="MobiDB-lite"/>
    </source>
</evidence>
<sequence length="733" mass="80460">MYARYRSPLNGNRSSSMGIGGVATSPERFVRGRGEYRNYSRVGFGRGQSKQFALPHGNEIFMEAGRLAAEYLVSKGVLPPNALSGQYQNGSLKNPVGEFQGFRSQEADFMRVPVEGRMLGTATGDVGHGRKRFPDEYNSMGSRSFMRDRRRNGTVGNYGSELNRELGRIGSWNRVRNSPDVDGQDNTFSGNRDEQQVAKDSDGVLQNSPPRKISSEIESSGDSLVDSEPAGQNKAGDDAGKKASPISTATNLPSEDEQLNEKCVEMEASKIAVDQVDVSDNNGDFERKTAKEDIEVDQVDVFNNNGDLERKTAEDIEVKLCTEEHKQTSKSSNDLLSLWRFEHVPKKTRSSLANRVSKACDNAVIEDENTHEMELPKYTQTHSELNRVDVSPDARNLDSGKLKPLDLEEESCCSHVIKQVNETGSSSCGDSIVIKEDEKIVELPGFESCSPINLERGEKRALEHDDDCTGRTKKPRELASSMCVLSDGILYHSNSMEDWPNSQEPGTSHGEGVMLSSDEKKLVDVPLIIKSDVEPGTDFTEKQLFPGSLKTCDLNLLEDSDVNETQNADPVHIFPGITGSVKQEVPVDIDLTMSSNCSTASIYAKSGFDDIDIEVIDLENNSEQEDKALNNPGTRSEVVFTGSDGFSNNPHGSDDIPDVQDSYGLMISELLGNDIPSGSSVPASMNSLHNDMGLHNGEGMLGDDDSIYMSLGEIPISFLRAWEQQTQEFGKPF</sequence>
<dbReference type="Proteomes" id="UP001152561">
    <property type="component" value="Unassembled WGS sequence"/>
</dbReference>
<accession>A0A9Q1RN35</accession>